<organism evidence="7 8">
    <name type="scientific">Varanus komodoensis</name>
    <name type="common">Komodo dragon</name>
    <dbReference type="NCBI Taxonomy" id="61221"/>
    <lineage>
        <taxon>Eukaryota</taxon>
        <taxon>Metazoa</taxon>
        <taxon>Chordata</taxon>
        <taxon>Craniata</taxon>
        <taxon>Vertebrata</taxon>
        <taxon>Euteleostomi</taxon>
        <taxon>Lepidosauria</taxon>
        <taxon>Squamata</taxon>
        <taxon>Bifurcata</taxon>
        <taxon>Unidentata</taxon>
        <taxon>Episquamata</taxon>
        <taxon>Toxicofera</taxon>
        <taxon>Anguimorpha</taxon>
        <taxon>Paleoanguimorpha</taxon>
        <taxon>Varanoidea</taxon>
        <taxon>Varanidae</taxon>
        <taxon>Varanus</taxon>
    </lineage>
</organism>
<feature type="domain" description="HIG1" evidence="6">
    <location>
        <begin position="3"/>
        <end position="95"/>
    </location>
</feature>
<dbReference type="Ensembl" id="ENSVKKT00000012849.1">
    <property type="protein sequence ID" value="ENSVKKP00000012549.1"/>
    <property type="gene ID" value="ENSVKKG00000008723.1"/>
</dbReference>
<dbReference type="Pfam" id="PF04588">
    <property type="entry name" value="HIG_1_N"/>
    <property type="match status" value="1"/>
</dbReference>
<feature type="transmembrane region" description="Helical" evidence="5">
    <location>
        <begin position="31"/>
        <end position="50"/>
    </location>
</feature>
<dbReference type="PANTHER" id="PTHR12297">
    <property type="entry name" value="HYPOXIA-INDUCBILE GENE 1 HIG1 -RELATED"/>
    <property type="match status" value="1"/>
</dbReference>
<keyword evidence="8" id="KW-1185">Reference proteome</keyword>
<dbReference type="GO" id="GO:0097250">
    <property type="term" value="P:mitochondrial respirasome assembly"/>
    <property type="evidence" value="ECO:0007669"/>
    <property type="project" value="TreeGrafter"/>
</dbReference>
<dbReference type="InterPro" id="IPR050355">
    <property type="entry name" value="RCF1"/>
</dbReference>
<protein>
    <recommendedName>
        <fullName evidence="6">HIG1 domain-containing protein</fullName>
    </recommendedName>
</protein>
<dbReference type="GO" id="GO:0031966">
    <property type="term" value="C:mitochondrial membrane"/>
    <property type="evidence" value="ECO:0007669"/>
    <property type="project" value="UniProtKB-SubCell"/>
</dbReference>
<evidence type="ECO:0000313" key="8">
    <source>
        <dbReference type="Proteomes" id="UP000694545"/>
    </source>
</evidence>
<evidence type="ECO:0000313" key="7">
    <source>
        <dbReference type="Ensembl" id="ENSVKKP00000012549.1"/>
    </source>
</evidence>
<evidence type="ECO:0000256" key="4">
    <source>
        <dbReference type="ARBA" id="ARBA00023136"/>
    </source>
</evidence>
<keyword evidence="4 5" id="KW-0472">Membrane</keyword>
<reference evidence="7" key="1">
    <citation type="submission" date="2025-08" db="UniProtKB">
        <authorList>
            <consortium name="Ensembl"/>
        </authorList>
    </citation>
    <scope>IDENTIFICATION</scope>
</reference>
<dbReference type="PROSITE" id="PS51503">
    <property type="entry name" value="HIG1"/>
    <property type="match status" value="1"/>
</dbReference>
<dbReference type="PANTHER" id="PTHR12297:SF5">
    <property type="entry name" value="HIG1 DOMAIN FAMILY MEMBER 1A, MITOCHONDRIAL"/>
    <property type="match status" value="1"/>
</dbReference>
<accession>A0A8D2JDX3</accession>
<keyword evidence="2 5" id="KW-0812">Transmembrane</keyword>
<evidence type="ECO:0000256" key="2">
    <source>
        <dbReference type="ARBA" id="ARBA00022692"/>
    </source>
</evidence>
<name>A0A8D2JDX3_VARKO</name>
<dbReference type="InterPro" id="IPR007667">
    <property type="entry name" value="Hypoxia_induced_domain"/>
</dbReference>
<evidence type="ECO:0000256" key="3">
    <source>
        <dbReference type="ARBA" id="ARBA00022989"/>
    </source>
</evidence>
<keyword evidence="3 5" id="KW-1133">Transmembrane helix</keyword>
<dbReference type="AlphaFoldDB" id="A0A8D2JDX3"/>
<reference evidence="7" key="2">
    <citation type="submission" date="2025-09" db="UniProtKB">
        <authorList>
            <consortium name="Ensembl"/>
        </authorList>
    </citation>
    <scope>IDENTIFICATION</scope>
</reference>
<dbReference type="Proteomes" id="UP000694545">
    <property type="component" value="Unplaced"/>
</dbReference>
<proteinExistence type="predicted"/>
<sequence>MATSSEGSFSTYEAEEGQSSKLVRKVKESPFVPIGIVGCLATVAYGLYTLKNRGSTKMSVHLIHMRVGAQGFVVGAMTCGTCVNAGRFPRLCFRLTCGGRLACLSPFGLPGCLGDRGWIWPQAGVVRPALCRHQFSCTNLTSRGQSAGSVGAVSSHRPGVADSQAQEVPSLKILKRAERWCACVALGTPSALPSRGGLSVAAWLLSCPGDAVAAQRNPCTRSLLLCPDSPWAAQLTQQQASCRETLLWLSVM</sequence>
<dbReference type="Gene3D" id="6.10.140.1320">
    <property type="match status" value="1"/>
</dbReference>
<comment type="subcellular location">
    <subcellularLocation>
        <location evidence="1">Mitochondrion membrane</location>
    </subcellularLocation>
</comment>
<evidence type="ECO:0000256" key="1">
    <source>
        <dbReference type="ARBA" id="ARBA00004325"/>
    </source>
</evidence>
<evidence type="ECO:0000259" key="6">
    <source>
        <dbReference type="PROSITE" id="PS51503"/>
    </source>
</evidence>
<evidence type="ECO:0000256" key="5">
    <source>
        <dbReference type="SAM" id="Phobius"/>
    </source>
</evidence>